<dbReference type="Proteomes" id="UP000297792">
    <property type="component" value="Unassembled WGS sequence"/>
</dbReference>
<reference evidence="1 2" key="1">
    <citation type="submission" date="2018-12" db="EMBL/GenBank/DDBJ databases">
        <title>Draft genome sequences of Mycolicibacterium peregrinum isolated from a pig with lymphadenitis and from soil on the same Japanese pig farm.</title>
        <authorList>
            <person name="Komatsu T."/>
            <person name="Ohya K."/>
            <person name="Sawai K."/>
            <person name="Odoi J.O."/>
            <person name="Otsu K."/>
            <person name="Ota A."/>
            <person name="Ito T."/>
            <person name="Kawai M."/>
            <person name="Maruyama F."/>
        </authorList>
    </citation>
    <scope>NUCLEOTIDE SEQUENCE [LARGE SCALE GENOMIC DNA]</scope>
    <source>
        <strain evidence="1 2">138</strain>
    </source>
</reference>
<gene>
    <name evidence="1" type="ORF">EJD98_25435</name>
</gene>
<evidence type="ECO:0008006" key="3">
    <source>
        <dbReference type="Google" id="ProtNLM"/>
    </source>
</evidence>
<keyword evidence="2" id="KW-1185">Reference proteome</keyword>
<dbReference type="EMBL" id="RWKA01000018">
    <property type="protein sequence ID" value="TGB37895.1"/>
    <property type="molecule type" value="Genomic_DNA"/>
</dbReference>
<dbReference type="RefSeq" id="WP_135361671.1">
    <property type="nucleotide sequence ID" value="NZ_RWJZ01000016.1"/>
</dbReference>
<accession>A0A4Z0HKT4</accession>
<protein>
    <recommendedName>
        <fullName evidence="3">DNA-binding protein</fullName>
    </recommendedName>
</protein>
<evidence type="ECO:0000313" key="2">
    <source>
        <dbReference type="Proteomes" id="UP000297792"/>
    </source>
</evidence>
<proteinExistence type="predicted"/>
<name>A0A4Z0HKT4_MYCPR</name>
<comment type="caution">
    <text evidence="1">The sequence shown here is derived from an EMBL/GenBank/DDBJ whole genome shotgun (WGS) entry which is preliminary data.</text>
</comment>
<evidence type="ECO:0000313" key="1">
    <source>
        <dbReference type="EMBL" id="TGB37895.1"/>
    </source>
</evidence>
<sequence length="104" mass="12215">MSSLRENRLLQLVWVLWHELGKHIDTSALERGIREEHLGWALPTDSSIDDDTYLTPEQLCEHLGYTESAIRNWRHRYNLRAIDGKYRWGDVRALLEDRGGRQAS</sequence>
<dbReference type="AlphaFoldDB" id="A0A4Z0HKT4"/>
<organism evidence="1 2">
    <name type="scientific">Mycolicibacterium peregrinum</name>
    <name type="common">Mycobacterium peregrinum</name>
    <dbReference type="NCBI Taxonomy" id="43304"/>
    <lineage>
        <taxon>Bacteria</taxon>
        <taxon>Bacillati</taxon>
        <taxon>Actinomycetota</taxon>
        <taxon>Actinomycetes</taxon>
        <taxon>Mycobacteriales</taxon>
        <taxon>Mycobacteriaceae</taxon>
        <taxon>Mycolicibacterium</taxon>
    </lineage>
</organism>